<dbReference type="PROSITE" id="PS50928">
    <property type="entry name" value="ABC_TM1"/>
    <property type="match status" value="1"/>
</dbReference>
<dbReference type="PANTHER" id="PTHR43744:SF9">
    <property type="entry name" value="POLYGALACTURONAN_RHAMNOGALACTURONAN TRANSPORT SYSTEM PERMEASE PROTEIN YTCP"/>
    <property type="match status" value="1"/>
</dbReference>
<comment type="similarity">
    <text evidence="7">Belongs to the binding-protein-dependent transport system permease family.</text>
</comment>
<accession>A0A255IT17</accession>
<evidence type="ECO:0000313" key="10">
    <source>
        <dbReference type="EMBL" id="RDY32073.1"/>
    </source>
</evidence>
<dbReference type="Proteomes" id="UP000247523">
    <property type="component" value="Unassembled WGS sequence"/>
</dbReference>
<keyword evidence="4 7" id="KW-0812">Transmembrane</keyword>
<evidence type="ECO:0000259" key="8">
    <source>
        <dbReference type="PROSITE" id="PS50928"/>
    </source>
</evidence>
<reference evidence="10 11" key="1">
    <citation type="journal article" date="2017" name="Genome Announc.">
        <title>Draft Genome Sequence of a Sporulating and Motile Strain of Lachnotalea glycerini Isolated from Water in Quebec City, Canada.</title>
        <authorList>
            <person name="Maheux A.F."/>
            <person name="Boudreau D.K."/>
            <person name="Berube E."/>
            <person name="Boissinot M."/>
            <person name="Raymond F."/>
            <person name="Brodeur S."/>
            <person name="Corbeil J."/>
            <person name="Isabel S."/>
            <person name="Omar R.F."/>
            <person name="Bergeron M.G."/>
        </authorList>
    </citation>
    <scope>NUCLEOTIDE SEQUENCE [LARGE SCALE GENOMIC DNA]</scope>
    <source>
        <strain evidence="10 11">CCRI-19302</strain>
    </source>
</reference>
<evidence type="ECO:0000256" key="7">
    <source>
        <dbReference type="RuleBase" id="RU363032"/>
    </source>
</evidence>
<dbReference type="RefSeq" id="WP_094376098.1">
    <property type="nucleotide sequence ID" value="NZ_NOKA02000006.1"/>
</dbReference>
<keyword evidence="9" id="KW-0762">Sugar transport</keyword>
<protein>
    <submittedName>
        <fullName evidence="10">Carbohydrate ABC transporter permease</fullName>
    </submittedName>
    <submittedName>
        <fullName evidence="9">Multiple sugar transport system permease protein/putative aldouronate transport system permease protein</fullName>
    </submittedName>
</protein>
<keyword evidence="3" id="KW-1003">Cell membrane</keyword>
<evidence type="ECO:0000313" key="12">
    <source>
        <dbReference type="Proteomes" id="UP000247523"/>
    </source>
</evidence>
<evidence type="ECO:0000256" key="3">
    <source>
        <dbReference type="ARBA" id="ARBA00022475"/>
    </source>
</evidence>
<evidence type="ECO:0000256" key="2">
    <source>
        <dbReference type="ARBA" id="ARBA00022448"/>
    </source>
</evidence>
<gene>
    <name evidence="9" type="ORF">C8E03_10951</name>
    <name evidence="10" type="ORF">CG710_006275</name>
</gene>
<organism evidence="9 12">
    <name type="scientific">Lachnotalea glycerini</name>
    <dbReference type="NCBI Taxonomy" id="1763509"/>
    <lineage>
        <taxon>Bacteria</taxon>
        <taxon>Bacillati</taxon>
        <taxon>Bacillota</taxon>
        <taxon>Clostridia</taxon>
        <taxon>Lachnospirales</taxon>
        <taxon>Lachnospiraceae</taxon>
        <taxon>Lachnotalea</taxon>
    </lineage>
</organism>
<comment type="subcellular location">
    <subcellularLocation>
        <location evidence="1 7">Cell membrane</location>
        <topology evidence="1 7">Multi-pass membrane protein</topology>
    </subcellularLocation>
</comment>
<evidence type="ECO:0000313" key="9">
    <source>
        <dbReference type="EMBL" id="PXV87761.1"/>
    </source>
</evidence>
<dbReference type="GO" id="GO:0055085">
    <property type="term" value="P:transmembrane transport"/>
    <property type="evidence" value="ECO:0007669"/>
    <property type="project" value="InterPro"/>
</dbReference>
<name>A0A255IT17_9FIRM</name>
<dbReference type="Gene3D" id="1.10.3720.10">
    <property type="entry name" value="MetI-like"/>
    <property type="match status" value="1"/>
</dbReference>
<feature type="transmembrane region" description="Helical" evidence="7">
    <location>
        <begin position="118"/>
        <end position="138"/>
    </location>
</feature>
<reference evidence="10" key="3">
    <citation type="submission" date="2018-07" db="EMBL/GenBank/DDBJ databases">
        <authorList>
            <person name="Quirk P.G."/>
            <person name="Krulwich T.A."/>
        </authorList>
    </citation>
    <scope>NUCLEOTIDE SEQUENCE</scope>
    <source>
        <strain evidence="10">CCRI-19302</strain>
    </source>
</reference>
<dbReference type="InterPro" id="IPR035906">
    <property type="entry name" value="MetI-like_sf"/>
</dbReference>
<keyword evidence="6 7" id="KW-0472">Membrane</keyword>
<dbReference type="AlphaFoldDB" id="A0A255IT17"/>
<dbReference type="Pfam" id="PF00528">
    <property type="entry name" value="BPD_transp_1"/>
    <property type="match status" value="1"/>
</dbReference>
<reference evidence="9 12" key="2">
    <citation type="submission" date="2018-05" db="EMBL/GenBank/DDBJ databases">
        <title>Genomic Encyclopedia of Type Strains, Phase IV (KMG-IV): sequencing the most valuable type-strain genomes for metagenomic binning, comparative biology and taxonomic classification.</title>
        <authorList>
            <person name="Goeker M."/>
        </authorList>
    </citation>
    <scope>NUCLEOTIDE SEQUENCE [LARGE SCALE GENOMIC DNA]</scope>
    <source>
        <strain evidence="9 12">DSM 28816</strain>
    </source>
</reference>
<feature type="transmembrane region" description="Helical" evidence="7">
    <location>
        <begin position="268"/>
        <end position="287"/>
    </location>
</feature>
<dbReference type="InterPro" id="IPR000515">
    <property type="entry name" value="MetI-like"/>
</dbReference>
<feature type="transmembrane region" description="Helical" evidence="7">
    <location>
        <begin position="18"/>
        <end position="44"/>
    </location>
</feature>
<feature type="domain" description="ABC transmembrane type-1" evidence="8">
    <location>
        <begin position="83"/>
        <end position="287"/>
    </location>
</feature>
<evidence type="ECO:0000256" key="5">
    <source>
        <dbReference type="ARBA" id="ARBA00022989"/>
    </source>
</evidence>
<dbReference type="EMBL" id="NOKA02000006">
    <property type="protein sequence ID" value="RDY32073.1"/>
    <property type="molecule type" value="Genomic_DNA"/>
</dbReference>
<evidence type="ECO:0000256" key="6">
    <source>
        <dbReference type="ARBA" id="ARBA00023136"/>
    </source>
</evidence>
<feature type="transmembrane region" description="Helical" evidence="7">
    <location>
        <begin position="192"/>
        <end position="217"/>
    </location>
</feature>
<feature type="transmembrane region" description="Helical" evidence="7">
    <location>
        <begin position="82"/>
        <end position="106"/>
    </location>
</feature>
<keyword evidence="5 7" id="KW-1133">Transmembrane helix</keyword>
<dbReference type="GO" id="GO:0005886">
    <property type="term" value="C:plasma membrane"/>
    <property type="evidence" value="ECO:0007669"/>
    <property type="project" value="UniProtKB-SubCell"/>
</dbReference>
<dbReference type="OrthoDB" id="157184at2"/>
<dbReference type="CDD" id="cd06261">
    <property type="entry name" value="TM_PBP2"/>
    <property type="match status" value="1"/>
</dbReference>
<evidence type="ECO:0000256" key="4">
    <source>
        <dbReference type="ARBA" id="ARBA00022692"/>
    </source>
</evidence>
<dbReference type="EMBL" id="QICS01000009">
    <property type="protein sequence ID" value="PXV87761.1"/>
    <property type="molecule type" value="Genomic_DNA"/>
</dbReference>
<keyword evidence="2 7" id="KW-0813">Transport</keyword>
<keyword evidence="11" id="KW-1185">Reference proteome</keyword>
<proteinExistence type="inferred from homology"/>
<sequence>MTEIVLNKSKIKKGKDAVILDTIVVVVITLFCMFCILPFIMLIATSFETETNIVRDGYKLWPSTFTTQAYETVFKTGQIFKAYGVTVFITVVGTILSMAVTIMLSYPLSLSKVKYKTPISFFVYFTMLFNGGLVPSYLLISKYMNFRDNIWVLIIPVLLNPWNMFMLKNFFRSIPEELSEAAYIDGANDIKILTKVILPVSIPGIATISLFYALMYWNQWYNAMLYIDSKDLFPLQYYIMNLTRSMDAIKEMARMTGQSFSNLPSNSIRMATAVVTIGPVIFVYPFVQKYFTSGIMVGSIKG</sequence>
<evidence type="ECO:0000313" key="11">
    <source>
        <dbReference type="Proteomes" id="UP000216411"/>
    </source>
</evidence>
<dbReference type="PANTHER" id="PTHR43744">
    <property type="entry name" value="ABC TRANSPORTER PERMEASE PROTEIN MG189-RELATED-RELATED"/>
    <property type="match status" value="1"/>
</dbReference>
<comment type="caution">
    <text evidence="9">The sequence shown here is derived from an EMBL/GenBank/DDBJ whole genome shotgun (WGS) entry which is preliminary data.</text>
</comment>
<evidence type="ECO:0000256" key="1">
    <source>
        <dbReference type="ARBA" id="ARBA00004651"/>
    </source>
</evidence>
<dbReference type="Proteomes" id="UP000216411">
    <property type="component" value="Unassembled WGS sequence"/>
</dbReference>
<dbReference type="SUPFAM" id="SSF161098">
    <property type="entry name" value="MetI-like"/>
    <property type="match status" value="1"/>
</dbReference>